<comment type="subcellular location">
    <subcellularLocation>
        <location evidence="1">Cell membrane</location>
        <topology evidence="1">Multi-pass membrane protein</topology>
    </subcellularLocation>
</comment>
<keyword evidence="6 7" id="KW-0472">Membrane</keyword>
<keyword evidence="5 7" id="KW-1133">Transmembrane helix</keyword>
<sequence length="627" mass="70885">MMTYRPLVELCFLLFMVLCVLLGIEYCLLAFSRDWLVEAYPLLTSVFDQVRRLGILLRITWLLTYAGLWLLFSGTNVNQPVTKADYPRGSALLILLLLLVTGYYGLTVQSYQPRVIRWLYPMLVLSMFIIVPFMVTLFRRGGVKPKERSERATMDTPDSVVIRTKKGYLNVVNPYRGILVMGSSGSGKSESIGNTLLQQFVRKGFSGIVYDFKFPVLANVLNTALHRHGNPHGLQYYIVNFADLSRSHRCNPLAPENIPTLSHAEEYAQTIVSNLDTATIKHRDFFASSAQTWLTALIWFFRTEHPQHCTLPHVINTALYPDYTHVISMLEANPQSADLIRSIATAVRNKAEKQLAGVIASLQMMITRLNSPEMAWVLSGSDVNLNINDPRQPKLLCLGSDPALVETFSPVISLIITVALKQMNQPGKQKSFVLLDEAPTLYIPRFELIPATARSNRVASVYMVQDLSQMVDRYGKDKAEVMLANLSNQFYGKASSVETAKRVSEMIGREEQRIRNYSQGMSRSGSGSRNLSQNVSMSQQERLLIRPQEVMQLSPGEFIGQTVESRLPYFRAQTRWQPASKQYTITPFVKIGSGTTLNEEVAHNFRKIRSEVARIVQLYPNIYRSSE</sequence>
<dbReference type="Gene3D" id="3.40.50.300">
    <property type="entry name" value="P-loop containing nucleotide triphosphate hydrolases"/>
    <property type="match status" value="1"/>
</dbReference>
<accession>A0AA49JEK9</accession>
<evidence type="ECO:0000256" key="6">
    <source>
        <dbReference type="ARBA" id="ARBA00023136"/>
    </source>
</evidence>
<dbReference type="EMBL" id="CP120682">
    <property type="protein sequence ID" value="WKN34389.1"/>
    <property type="molecule type" value="Genomic_DNA"/>
</dbReference>
<evidence type="ECO:0000256" key="5">
    <source>
        <dbReference type="ARBA" id="ARBA00022989"/>
    </source>
</evidence>
<evidence type="ECO:0000256" key="1">
    <source>
        <dbReference type="ARBA" id="ARBA00004651"/>
    </source>
</evidence>
<dbReference type="GO" id="GO:0005886">
    <property type="term" value="C:plasma membrane"/>
    <property type="evidence" value="ECO:0007669"/>
    <property type="project" value="UniProtKB-SubCell"/>
</dbReference>
<name>A0AA49JEK9_9BACT</name>
<protein>
    <submittedName>
        <fullName evidence="8">Type IV secretory system conjugative DNA transfer family protein</fullName>
    </submittedName>
</protein>
<keyword evidence="4 7" id="KW-0812">Transmembrane</keyword>
<evidence type="ECO:0000256" key="3">
    <source>
        <dbReference type="ARBA" id="ARBA00022475"/>
    </source>
</evidence>
<feature type="transmembrane region" description="Helical" evidence="7">
    <location>
        <begin position="55"/>
        <end position="77"/>
    </location>
</feature>
<gene>
    <name evidence="8" type="ORF">K4G66_18595</name>
</gene>
<reference evidence="8" key="1">
    <citation type="journal article" date="2023" name="Comput. Struct. Biotechnol. J.">
        <title>Discovery of a novel marine Bacteroidetes with a rich repertoire of carbohydrate-active enzymes.</title>
        <authorList>
            <person name="Chen B."/>
            <person name="Liu G."/>
            <person name="Chen Q."/>
            <person name="Wang H."/>
            <person name="Liu L."/>
            <person name="Tang K."/>
        </authorList>
    </citation>
    <scope>NUCLEOTIDE SEQUENCE</scope>
    <source>
        <strain evidence="8">TK19036</strain>
    </source>
</reference>
<evidence type="ECO:0000256" key="7">
    <source>
        <dbReference type="SAM" id="Phobius"/>
    </source>
</evidence>
<feature type="transmembrane region" description="Helical" evidence="7">
    <location>
        <begin position="118"/>
        <end position="138"/>
    </location>
</feature>
<evidence type="ECO:0000313" key="8">
    <source>
        <dbReference type="EMBL" id="WKN34389.1"/>
    </source>
</evidence>
<dbReference type="InterPro" id="IPR051539">
    <property type="entry name" value="T4SS-coupling_protein"/>
</dbReference>
<evidence type="ECO:0000256" key="4">
    <source>
        <dbReference type="ARBA" id="ARBA00022692"/>
    </source>
</evidence>
<dbReference type="AlphaFoldDB" id="A0AA49JEK9"/>
<dbReference type="InterPro" id="IPR027417">
    <property type="entry name" value="P-loop_NTPase"/>
</dbReference>
<dbReference type="InterPro" id="IPR003688">
    <property type="entry name" value="TraG/VirD4"/>
</dbReference>
<feature type="transmembrane region" description="Helical" evidence="7">
    <location>
        <begin position="89"/>
        <end position="106"/>
    </location>
</feature>
<dbReference type="Pfam" id="PF02534">
    <property type="entry name" value="T4SS-DNA_transf"/>
    <property type="match status" value="1"/>
</dbReference>
<organism evidence="8">
    <name type="scientific">Roseihalotalea indica</name>
    <dbReference type="NCBI Taxonomy" id="2867963"/>
    <lineage>
        <taxon>Bacteria</taxon>
        <taxon>Pseudomonadati</taxon>
        <taxon>Bacteroidota</taxon>
        <taxon>Cytophagia</taxon>
        <taxon>Cytophagales</taxon>
        <taxon>Catalimonadaceae</taxon>
        <taxon>Roseihalotalea</taxon>
    </lineage>
</organism>
<keyword evidence="3" id="KW-1003">Cell membrane</keyword>
<dbReference type="PANTHER" id="PTHR37937">
    <property type="entry name" value="CONJUGATIVE TRANSFER: DNA TRANSPORT"/>
    <property type="match status" value="1"/>
</dbReference>
<proteinExistence type="inferred from homology"/>
<comment type="similarity">
    <text evidence="2">Belongs to the VirD4/TraG family.</text>
</comment>
<evidence type="ECO:0000256" key="2">
    <source>
        <dbReference type="ARBA" id="ARBA00008806"/>
    </source>
</evidence>
<dbReference type="CDD" id="cd01127">
    <property type="entry name" value="TrwB_TraG_TraD_VirD4"/>
    <property type="match status" value="1"/>
</dbReference>
<dbReference type="PANTHER" id="PTHR37937:SF1">
    <property type="entry name" value="CONJUGATIVE TRANSFER: DNA TRANSPORT"/>
    <property type="match status" value="1"/>
</dbReference>
<reference evidence="8" key="2">
    <citation type="journal article" date="2024" name="Antonie Van Leeuwenhoek">
        <title>Roseihalotalea indica gen. nov., sp. nov., a halophilic Bacteroidetes from mesopelagic Southwest Indian Ocean with higher carbohydrate metabolic potential.</title>
        <authorList>
            <person name="Chen B."/>
            <person name="Zhang M."/>
            <person name="Lin D."/>
            <person name="Ye J."/>
            <person name="Tang K."/>
        </authorList>
    </citation>
    <scope>NUCLEOTIDE SEQUENCE</scope>
    <source>
        <strain evidence="8">TK19036</strain>
    </source>
</reference>
<dbReference type="SUPFAM" id="SSF52540">
    <property type="entry name" value="P-loop containing nucleoside triphosphate hydrolases"/>
    <property type="match status" value="1"/>
</dbReference>